<keyword evidence="5" id="KW-1185">Reference proteome</keyword>
<proteinExistence type="predicted"/>
<feature type="compositionally biased region" description="Basic and acidic residues" evidence="1">
    <location>
        <begin position="93"/>
        <end position="102"/>
    </location>
</feature>
<name>A0A022PY37_ERYGU</name>
<feature type="region of interest" description="Disordered" evidence="1">
    <location>
        <begin position="67"/>
        <end position="111"/>
    </location>
</feature>
<dbReference type="PANTHER" id="PTHR21450">
    <property type="entry name" value="PROTEIN ALTERED PHOSPHATE STARVATION RESPONSE 1"/>
    <property type="match status" value="1"/>
</dbReference>
<gene>
    <name evidence="4" type="ORF">MIMGU_mgv1a002741mg</name>
</gene>
<dbReference type="InterPro" id="IPR006867">
    <property type="entry name" value="DUF632"/>
</dbReference>
<feature type="domain" description="DUF632" evidence="2">
    <location>
        <begin position="210"/>
        <end position="513"/>
    </location>
</feature>
<dbReference type="KEGG" id="egt:105948768"/>
<dbReference type="InterPro" id="IPR006868">
    <property type="entry name" value="DUF630"/>
</dbReference>
<dbReference type="eggNOG" id="ENOG502QQXC">
    <property type="taxonomic scope" value="Eukaryota"/>
</dbReference>
<dbReference type="PANTHER" id="PTHR21450:SF21">
    <property type="entry name" value="REDUCTASE SUBUNIT C, PUTATIVE (DUF630 AND DUF632)-RELATED"/>
    <property type="match status" value="1"/>
</dbReference>
<reference evidence="4 5" key="1">
    <citation type="journal article" date="2013" name="Proc. Natl. Acad. Sci. U.S.A.">
        <title>Fine-scale variation in meiotic recombination in Mimulus inferred from population shotgun sequencing.</title>
        <authorList>
            <person name="Hellsten U."/>
            <person name="Wright K.M."/>
            <person name="Jenkins J."/>
            <person name="Shu S."/>
            <person name="Yuan Y."/>
            <person name="Wessler S.R."/>
            <person name="Schmutz J."/>
            <person name="Willis J.H."/>
            <person name="Rokhsar D.S."/>
        </authorList>
    </citation>
    <scope>NUCLEOTIDE SEQUENCE [LARGE SCALE GENOMIC DNA]</scope>
    <source>
        <strain evidence="5">cv. DUN x IM62</strain>
    </source>
</reference>
<organism evidence="4 5">
    <name type="scientific">Erythranthe guttata</name>
    <name type="common">Yellow monkey flower</name>
    <name type="synonym">Mimulus guttatus</name>
    <dbReference type="NCBI Taxonomy" id="4155"/>
    <lineage>
        <taxon>Eukaryota</taxon>
        <taxon>Viridiplantae</taxon>
        <taxon>Streptophyta</taxon>
        <taxon>Embryophyta</taxon>
        <taxon>Tracheophyta</taxon>
        <taxon>Spermatophyta</taxon>
        <taxon>Magnoliopsida</taxon>
        <taxon>eudicotyledons</taxon>
        <taxon>Gunneridae</taxon>
        <taxon>Pentapetalae</taxon>
        <taxon>asterids</taxon>
        <taxon>lamiids</taxon>
        <taxon>Lamiales</taxon>
        <taxon>Phrymaceae</taxon>
        <taxon>Erythranthe</taxon>
    </lineage>
</organism>
<feature type="domain" description="DUF630" evidence="3">
    <location>
        <begin position="1"/>
        <end position="59"/>
    </location>
</feature>
<accession>A0A022PY37</accession>
<protein>
    <recommendedName>
        <fullName evidence="6">DUF632 domain-containing protein</fullName>
    </recommendedName>
</protein>
<sequence>MGCVASRIDKGERVRICKDRKRLMKQLLRYRKEFADAQLAYLRSLRNTGITLRQFTESESLELDEAISGVGFPPSPPPPLPPSPPPPPTFSPDLRKFKDNKKPPPPPQQTQSEIMEIDEDSDHTPPPPLPSSSWEYWDLFGSPSLPRKSSEKEEENWVDTNTEFIDDDDVAVFEGDVLSVKEGIDGVGDDNSSRMSADMAMVVWRSKKSLAGIVKELDDYFLKASAVVKDVAVFVDIDAGGTFHYQSIKENKRKRSSSAKVFSALAWNWSSKSLHSTRETEDLLGSSEPCKPGAHCITLQKLYSEEQKLYKDVKEEEISKVEYGRKSLLLQRQEEEHDWTKAEKTRSAFGSLESYILSLQESISRSSSSILTLVNNELHPQLTTLASGLMHMWQTMHKCHKLQNHISQQLNHLTEQQSPEPTSESRQQAAAQLQREVASWYHSFCKLVKFQREYLRALCKWVLLTNSLQDINSPRSSNSSTIHNLTEKWLQELDKLPDKMVSEAINSLLSSVHSIIVQQQEEWHIRKRSEKLGRKLERELSSLSEVEVKFSGSLSLEDADSVLASKHPLTIRRAKVEALSRLVDHEKAKYTNSVKTTRVMILNNLQTSLPKVFQALMVYSRSYAQIFEAILSNDAISECDDS</sequence>
<evidence type="ECO:0000256" key="1">
    <source>
        <dbReference type="SAM" id="MobiDB-lite"/>
    </source>
</evidence>
<evidence type="ECO:0000259" key="2">
    <source>
        <dbReference type="Pfam" id="PF04782"/>
    </source>
</evidence>
<dbReference type="Pfam" id="PF04782">
    <property type="entry name" value="DUF632"/>
    <property type="match status" value="1"/>
</dbReference>
<dbReference type="EMBL" id="KI632305">
    <property type="protein sequence ID" value="EYU19135.1"/>
    <property type="molecule type" value="Genomic_DNA"/>
</dbReference>
<dbReference type="AlphaFoldDB" id="A0A022PY37"/>
<evidence type="ECO:0008006" key="6">
    <source>
        <dbReference type="Google" id="ProtNLM"/>
    </source>
</evidence>
<dbReference type="Pfam" id="PF04783">
    <property type="entry name" value="DUF630"/>
    <property type="match status" value="1"/>
</dbReference>
<dbReference type="OMA" id="WIKLTDC"/>
<dbReference type="Proteomes" id="UP000030748">
    <property type="component" value="Unassembled WGS sequence"/>
</dbReference>
<dbReference type="PhylomeDB" id="A0A022PY37"/>
<evidence type="ECO:0000259" key="3">
    <source>
        <dbReference type="Pfam" id="PF04783"/>
    </source>
</evidence>
<evidence type="ECO:0000313" key="4">
    <source>
        <dbReference type="EMBL" id="EYU19135.1"/>
    </source>
</evidence>
<dbReference type="OrthoDB" id="1919226at2759"/>
<dbReference type="STRING" id="4155.A0A022PY37"/>
<evidence type="ECO:0000313" key="5">
    <source>
        <dbReference type="Proteomes" id="UP000030748"/>
    </source>
</evidence>
<feature type="compositionally biased region" description="Pro residues" evidence="1">
    <location>
        <begin position="73"/>
        <end position="90"/>
    </location>
</feature>